<dbReference type="InterPro" id="IPR050492">
    <property type="entry name" value="Bact_metal-bind_prot9"/>
</dbReference>
<dbReference type="Pfam" id="PF01297">
    <property type="entry name" value="ZnuA"/>
    <property type="match status" value="1"/>
</dbReference>
<name>A0ABP7F4Z3_9MICO</name>
<feature type="chain" id="PRO_5045748980" evidence="7">
    <location>
        <begin position="21"/>
        <end position="320"/>
    </location>
</feature>
<dbReference type="EMBL" id="BAABAE010000001">
    <property type="protein sequence ID" value="GAA3729722.1"/>
    <property type="molecule type" value="Genomic_DNA"/>
</dbReference>
<evidence type="ECO:0000313" key="8">
    <source>
        <dbReference type="EMBL" id="GAA3729722.1"/>
    </source>
</evidence>
<dbReference type="PANTHER" id="PTHR42953">
    <property type="entry name" value="HIGH-AFFINITY ZINC UPTAKE SYSTEM PROTEIN ZNUA-RELATED"/>
    <property type="match status" value="1"/>
</dbReference>
<evidence type="ECO:0000256" key="5">
    <source>
        <dbReference type="SAM" id="Coils"/>
    </source>
</evidence>
<dbReference type="Gene3D" id="3.40.50.1980">
    <property type="entry name" value="Nitrogenase molybdenum iron protein domain"/>
    <property type="match status" value="2"/>
</dbReference>
<organism evidence="8 9">
    <name type="scientific">Leifsonella bigeumensis</name>
    <dbReference type="NCBI Taxonomy" id="433643"/>
    <lineage>
        <taxon>Bacteria</taxon>
        <taxon>Bacillati</taxon>
        <taxon>Actinomycetota</taxon>
        <taxon>Actinomycetes</taxon>
        <taxon>Micrococcales</taxon>
        <taxon>Microbacteriaceae</taxon>
        <taxon>Leifsonella</taxon>
    </lineage>
</organism>
<sequence>MRSIPIAALAALVVALSGCATQPGTTADGIRIVASTDVYGDVAQAIAGDRAEVTSIISGTVQDPHSYEATARDQLAVANADIVIENGGGYDSFIDGMLAASGGSDTVVITVSDLAADHDGEAESHDDAESGDVDSHDDHGHIEGFNEHVWYDLHVMEAFAGELAQSLGTLDPDGAAQYNAQLASFTEQLDQLIQRAEGLRHEFEGKKAFATEPVPDYLLQELGFENVTPEDYVSAVEGGVDVAPSVLLEALRLIESGQVALLVHNEQTTGPEIEQAVTAAREHDVPVVPMTETLPAGMHYLDWMRSNIDAIVAALGAGTQ</sequence>
<evidence type="ECO:0000256" key="1">
    <source>
        <dbReference type="ARBA" id="ARBA00004196"/>
    </source>
</evidence>
<proteinExistence type="predicted"/>
<protein>
    <submittedName>
        <fullName evidence="8">Zinc ABC transporter substrate-binding protein</fullName>
    </submittedName>
</protein>
<keyword evidence="9" id="KW-1185">Reference proteome</keyword>
<dbReference type="PANTHER" id="PTHR42953:SF1">
    <property type="entry name" value="METAL-BINDING PROTEIN HI_0362-RELATED"/>
    <property type="match status" value="1"/>
</dbReference>
<keyword evidence="3" id="KW-0479">Metal-binding</keyword>
<evidence type="ECO:0000313" key="9">
    <source>
        <dbReference type="Proteomes" id="UP001501004"/>
    </source>
</evidence>
<dbReference type="PROSITE" id="PS51257">
    <property type="entry name" value="PROKAR_LIPOPROTEIN"/>
    <property type="match status" value="1"/>
</dbReference>
<evidence type="ECO:0000256" key="3">
    <source>
        <dbReference type="ARBA" id="ARBA00022723"/>
    </source>
</evidence>
<dbReference type="Proteomes" id="UP001501004">
    <property type="component" value="Unassembled WGS sequence"/>
</dbReference>
<dbReference type="SUPFAM" id="SSF53807">
    <property type="entry name" value="Helical backbone' metal receptor"/>
    <property type="match status" value="1"/>
</dbReference>
<dbReference type="RefSeq" id="WP_344752990.1">
    <property type="nucleotide sequence ID" value="NZ_BAABAE010000001.1"/>
</dbReference>
<keyword evidence="5" id="KW-0175">Coiled coil</keyword>
<comment type="caution">
    <text evidence="8">The sequence shown here is derived from an EMBL/GenBank/DDBJ whole genome shotgun (WGS) entry which is preliminary data.</text>
</comment>
<keyword evidence="4 7" id="KW-0732">Signal</keyword>
<feature type="coiled-coil region" evidence="5">
    <location>
        <begin position="175"/>
        <end position="202"/>
    </location>
</feature>
<evidence type="ECO:0000256" key="2">
    <source>
        <dbReference type="ARBA" id="ARBA00022448"/>
    </source>
</evidence>
<evidence type="ECO:0000256" key="7">
    <source>
        <dbReference type="SAM" id="SignalP"/>
    </source>
</evidence>
<accession>A0ABP7F4Z3</accession>
<comment type="subcellular location">
    <subcellularLocation>
        <location evidence="1">Cell envelope</location>
    </subcellularLocation>
</comment>
<dbReference type="InterPro" id="IPR006127">
    <property type="entry name" value="ZnuA-like"/>
</dbReference>
<feature type="signal peptide" evidence="7">
    <location>
        <begin position="1"/>
        <end position="20"/>
    </location>
</feature>
<feature type="region of interest" description="Disordered" evidence="6">
    <location>
        <begin position="119"/>
        <end position="139"/>
    </location>
</feature>
<evidence type="ECO:0000256" key="4">
    <source>
        <dbReference type="ARBA" id="ARBA00022729"/>
    </source>
</evidence>
<reference evidence="9" key="1">
    <citation type="journal article" date="2019" name="Int. J. Syst. Evol. Microbiol.">
        <title>The Global Catalogue of Microorganisms (GCM) 10K type strain sequencing project: providing services to taxonomists for standard genome sequencing and annotation.</title>
        <authorList>
            <consortium name="The Broad Institute Genomics Platform"/>
            <consortium name="The Broad Institute Genome Sequencing Center for Infectious Disease"/>
            <person name="Wu L."/>
            <person name="Ma J."/>
        </authorList>
    </citation>
    <scope>NUCLEOTIDE SEQUENCE [LARGE SCALE GENOMIC DNA]</scope>
    <source>
        <strain evidence="9">JCM 16949</strain>
    </source>
</reference>
<keyword evidence="2" id="KW-0813">Transport</keyword>
<evidence type="ECO:0000256" key="6">
    <source>
        <dbReference type="SAM" id="MobiDB-lite"/>
    </source>
</evidence>
<gene>
    <name evidence="8" type="ORF">GCM10022239_02970</name>
</gene>